<comment type="caution">
    <text evidence="1">The sequence shown here is derived from an EMBL/GenBank/DDBJ whole genome shotgun (WGS) entry which is preliminary data.</text>
</comment>
<protein>
    <recommendedName>
        <fullName evidence="3">Carrier domain-containing protein</fullName>
    </recommendedName>
</protein>
<organism evidence="1 2">
    <name type="scientific">Actinophytocola xanthii</name>
    <dbReference type="NCBI Taxonomy" id="1912961"/>
    <lineage>
        <taxon>Bacteria</taxon>
        <taxon>Bacillati</taxon>
        <taxon>Actinomycetota</taxon>
        <taxon>Actinomycetes</taxon>
        <taxon>Pseudonocardiales</taxon>
        <taxon>Pseudonocardiaceae</taxon>
    </lineage>
</organism>
<name>A0A1Q8CSG5_9PSEU</name>
<gene>
    <name evidence="1" type="ORF">BU204_12785</name>
</gene>
<dbReference type="AlphaFoldDB" id="A0A1Q8CSG5"/>
<evidence type="ECO:0000313" key="2">
    <source>
        <dbReference type="Proteomes" id="UP000185596"/>
    </source>
</evidence>
<dbReference type="STRING" id="1912961.BU204_12785"/>
<accession>A0A1Q8CSG5</accession>
<dbReference type="RefSeq" id="WP_075125856.1">
    <property type="nucleotide sequence ID" value="NZ_MSIE01000019.1"/>
</dbReference>
<evidence type="ECO:0008006" key="3">
    <source>
        <dbReference type="Google" id="ProtNLM"/>
    </source>
</evidence>
<keyword evidence="2" id="KW-1185">Reference proteome</keyword>
<dbReference type="Gene3D" id="1.10.1200.10">
    <property type="entry name" value="ACP-like"/>
    <property type="match status" value="1"/>
</dbReference>
<dbReference type="InterPro" id="IPR036736">
    <property type="entry name" value="ACP-like_sf"/>
</dbReference>
<dbReference type="EMBL" id="MSIE01000019">
    <property type="protein sequence ID" value="OLF17257.1"/>
    <property type="molecule type" value="Genomic_DNA"/>
</dbReference>
<reference evidence="1 2" key="1">
    <citation type="submission" date="2016-12" db="EMBL/GenBank/DDBJ databases">
        <title>The draft genome sequence of Actinophytocola sp. 11-183.</title>
        <authorList>
            <person name="Wang W."/>
            <person name="Yuan L."/>
        </authorList>
    </citation>
    <scope>NUCLEOTIDE SEQUENCE [LARGE SCALE GENOMIC DNA]</scope>
    <source>
        <strain evidence="1 2">11-183</strain>
    </source>
</reference>
<proteinExistence type="predicted"/>
<dbReference type="OrthoDB" id="9030409at2"/>
<sequence length="92" mass="9737">MLTSTEIRSIVFEEIEGLLLEEGEEPVSLSGRESMSELALNSLSLARLVIQLEAAVGVDPFTDGSGAISDLRSVGDLVAAYENAAMPEGDRP</sequence>
<evidence type="ECO:0000313" key="1">
    <source>
        <dbReference type="EMBL" id="OLF17257.1"/>
    </source>
</evidence>
<dbReference type="Proteomes" id="UP000185596">
    <property type="component" value="Unassembled WGS sequence"/>
</dbReference>